<dbReference type="InterPro" id="IPR037495">
    <property type="entry name" value="CLE41/42/44"/>
</dbReference>
<feature type="region of interest" description="Disordered" evidence="1">
    <location>
        <begin position="78"/>
        <end position="98"/>
    </location>
</feature>
<evidence type="ECO:0000313" key="3">
    <source>
        <dbReference type="EMBL" id="KAL3351301.1"/>
    </source>
</evidence>
<feature type="non-terminal residue" evidence="3">
    <location>
        <position position="1"/>
    </location>
</feature>
<proteinExistence type="predicted"/>
<evidence type="ECO:0000313" key="4">
    <source>
        <dbReference type="Proteomes" id="UP001627284"/>
    </source>
</evidence>
<protein>
    <submittedName>
        <fullName evidence="3">Uncharacterized protein</fullName>
    </submittedName>
</protein>
<dbReference type="AlphaFoldDB" id="A0ABD2T5G3"/>
<accession>A0ABD2T5G3</accession>
<keyword evidence="2" id="KW-1133">Transmembrane helix</keyword>
<keyword evidence="2" id="KW-0812">Transmembrane</keyword>
<organism evidence="3 4">
    <name type="scientific">Solanum stoloniferum</name>
    <dbReference type="NCBI Taxonomy" id="62892"/>
    <lineage>
        <taxon>Eukaryota</taxon>
        <taxon>Viridiplantae</taxon>
        <taxon>Streptophyta</taxon>
        <taxon>Embryophyta</taxon>
        <taxon>Tracheophyta</taxon>
        <taxon>Spermatophyta</taxon>
        <taxon>Magnoliopsida</taxon>
        <taxon>eudicotyledons</taxon>
        <taxon>Gunneridae</taxon>
        <taxon>Pentapetalae</taxon>
        <taxon>asterids</taxon>
        <taxon>lamiids</taxon>
        <taxon>Solanales</taxon>
        <taxon>Solanaceae</taxon>
        <taxon>Solanoideae</taxon>
        <taxon>Solaneae</taxon>
        <taxon>Solanum</taxon>
    </lineage>
</organism>
<keyword evidence="2" id="KW-0472">Membrane</keyword>
<dbReference type="PANTHER" id="PTHR35301:SF1">
    <property type="entry name" value="CLAVATA3_ESR (CLE)-RELATED PROTEIN 41-RELATED"/>
    <property type="match status" value="1"/>
</dbReference>
<evidence type="ECO:0000256" key="2">
    <source>
        <dbReference type="SAM" id="Phobius"/>
    </source>
</evidence>
<keyword evidence="4" id="KW-1185">Reference proteome</keyword>
<sequence>VLIIFSSSINLNFLISSSPLIFPNLEVPFGSWIFMAKTTTQPQILLLFFFLLLLMNTYSLGFNVRALRDYSPTTKKSTMQVLPKKSTTSTTTTTVTTPMRVAATHNARGQFGVAAHSVPSGPNPESNR</sequence>
<evidence type="ECO:0000256" key="1">
    <source>
        <dbReference type="SAM" id="MobiDB-lite"/>
    </source>
</evidence>
<reference evidence="3 4" key="1">
    <citation type="submission" date="2024-05" db="EMBL/GenBank/DDBJ databases">
        <title>De novo assembly of an allotetraploid wild potato.</title>
        <authorList>
            <person name="Hosaka A.J."/>
        </authorList>
    </citation>
    <scope>NUCLEOTIDE SEQUENCE [LARGE SCALE GENOMIC DNA]</scope>
    <source>
        <tissue evidence="3">Young leaves</tissue>
    </source>
</reference>
<name>A0ABD2T5G3_9SOLN</name>
<dbReference type="Proteomes" id="UP001627284">
    <property type="component" value="Unassembled WGS sequence"/>
</dbReference>
<feature type="compositionally biased region" description="Low complexity" evidence="1">
    <location>
        <begin position="86"/>
        <end position="97"/>
    </location>
</feature>
<comment type="caution">
    <text evidence="3">The sequence shown here is derived from an EMBL/GenBank/DDBJ whole genome shotgun (WGS) entry which is preliminary data.</text>
</comment>
<gene>
    <name evidence="3" type="ORF">AABB24_019744</name>
</gene>
<dbReference type="PANTHER" id="PTHR35301">
    <property type="entry name" value="CLAVATA3/ESR (CLE)-RELATED PROTEIN 41-RELATED"/>
    <property type="match status" value="1"/>
</dbReference>
<dbReference type="EMBL" id="JBJKTR010000012">
    <property type="protein sequence ID" value="KAL3351301.1"/>
    <property type="molecule type" value="Genomic_DNA"/>
</dbReference>
<feature type="transmembrane region" description="Helical" evidence="2">
    <location>
        <begin position="44"/>
        <end position="67"/>
    </location>
</feature>